<organism evidence="1 2">
    <name type="scientific">Acetobacter suratthaniensis</name>
    <dbReference type="NCBI Taxonomy" id="1502841"/>
    <lineage>
        <taxon>Bacteria</taxon>
        <taxon>Pseudomonadati</taxon>
        <taxon>Pseudomonadota</taxon>
        <taxon>Alphaproteobacteria</taxon>
        <taxon>Acetobacterales</taxon>
        <taxon>Acetobacteraceae</taxon>
        <taxon>Acetobacter</taxon>
    </lineage>
</organism>
<evidence type="ECO:0000313" key="1">
    <source>
        <dbReference type="EMBL" id="MBO1326905.1"/>
    </source>
</evidence>
<dbReference type="Proteomes" id="UP000664399">
    <property type="component" value="Unassembled WGS sequence"/>
</dbReference>
<accession>A0ABS3LH50</accession>
<evidence type="ECO:0000313" key="2">
    <source>
        <dbReference type="Proteomes" id="UP000664399"/>
    </source>
</evidence>
<sequence length="78" mass="8392">MTRKPRPEIPVATPDRIDLIQTASLELSAISTCLSAMGRELIHAPGAGRRLPDAAGSAMEWLAAEIEHRCALIDEVLS</sequence>
<gene>
    <name evidence="1" type="ORF">J2D75_00240</name>
</gene>
<dbReference type="RefSeq" id="WP_207851657.1">
    <property type="nucleotide sequence ID" value="NZ_JAFVMG010000001.1"/>
</dbReference>
<keyword evidence="2" id="KW-1185">Reference proteome</keyword>
<dbReference type="EMBL" id="JAFVMG010000001">
    <property type="protein sequence ID" value="MBO1326905.1"/>
    <property type="molecule type" value="Genomic_DNA"/>
</dbReference>
<comment type="caution">
    <text evidence="1">The sequence shown here is derived from an EMBL/GenBank/DDBJ whole genome shotgun (WGS) entry which is preliminary data.</text>
</comment>
<name>A0ABS3LH50_9PROT</name>
<protein>
    <submittedName>
        <fullName evidence="1">Uncharacterized protein</fullName>
    </submittedName>
</protein>
<proteinExistence type="predicted"/>
<reference evidence="1 2" key="1">
    <citation type="submission" date="2021-03" db="EMBL/GenBank/DDBJ databases">
        <title>The complete genome sequence of Acetobacter suratthaniensis TBRC 1719.</title>
        <authorList>
            <person name="Charoenyingcharoen P."/>
            <person name="Yukphan P."/>
        </authorList>
    </citation>
    <scope>NUCLEOTIDE SEQUENCE [LARGE SCALE GENOMIC DNA]</scope>
    <source>
        <strain evidence="1 2">TBRC 1719</strain>
    </source>
</reference>